<gene>
    <name evidence="1" type="ORF">E3U43_001337</name>
</gene>
<evidence type="ECO:0000313" key="2">
    <source>
        <dbReference type="Proteomes" id="UP000793456"/>
    </source>
</evidence>
<keyword evidence="2" id="KW-1185">Reference proteome</keyword>
<dbReference type="Proteomes" id="UP000793456">
    <property type="component" value="Chromosome VII"/>
</dbReference>
<accession>A0ACD3RD48</accession>
<dbReference type="EMBL" id="CM011680">
    <property type="protein sequence ID" value="TMS17268.1"/>
    <property type="molecule type" value="Genomic_DNA"/>
</dbReference>
<proteinExistence type="predicted"/>
<protein>
    <submittedName>
        <fullName evidence="1">Uncharacterized protein</fullName>
    </submittedName>
</protein>
<reference evidence="1" key="1">
    <citation type="submission" date="2018-11" db="EMBL/GenBank/DDBJ databases">
        <title>The sequence and de novo assembly of Larimichthys crocea genome using PacBio and Hi-C technologies.</title>
        <authorList>
            <person name="Xu P."/>
            <person name="Chen B."/>
            <person name="Zhou Z."/>
            <person name="Ke Q."/>
            <person name="Wu Y."/>
            <person name="Bai H."/>
            <person name="Pu F."/>
        </authorList>
    </citation>
    <scope>NUCLEOTIDE SEQUENCE</scope>
    <source>
        <tissue evidence="1">Muscle</tissue>
    </source>
</reference>
<sequence>MDVAEENKTSEEMLEKIAELEYSQNMLRDLNAQMRHWLEVADEELAMLRSENATLKKQLKDLEKFVNEAQQVEAEPISTLLADELDAKRSIEKKIEKLEKESTVLKEQNKKLSAELKSSQQEDEQDKITLSKLRATQQTLKNEIEEDQIELQHRDDVIHKLTLQIKHMKETEDEYLNITQDLRLTNQKLRNQLEDRQDQASFANLNDLMEEREGSPSPPLSFAEEIKLLASLTEVKSSNSTDLKNEDTEAKELLKSQSLAVKLHTERCQGVLGTVVKLAGLFATVCLPCLCFGHCGFSKL</sequence>
<evidence type="ECO:0000313" key="1">
    <source>
        <dbReference type="EMBL" id="TMS17268.1"/>
    </source>
</evidence>
<name>A0ACD3RD48_LARCR</name>
<organism evidence="1 2">
    <name type="scientific">Larimichthys crocea</name>
    <name type="common">Large yellow croaker</name>
    <name type="synonym">Pseudosciaena crocea</name>
    <dbReference type="NCBI Taxonomy" id="215358"/>
    <lineage>
        <taxon>Eukaryota</taxon>
        <taxon>Metazoa</taxon>
        <taxon>Chordata</taxon>
        <taxon>Craniata</taxon>
        <taxon>Vertebrata</taxon>
        <taxon>Euteleostomi</taxon>
        <taxon>Actinopterygii</taxon>
        <taxon>Neopterygii</taxon>
        <taxon>Teleostei</taxon>
        <taxon>Neoteleostei</taxon>
        <taxon>Acanthomorphata</taxon>
        <taxon>Eupercaria</taxon>
        <taxon>Sciaenidae</taxon>
        <taxon>Larimichthys</taxon>
    </lineage>
</organism>
<comment type="caution">
    <text evidence="1">The sequence shown here is derived from an EMBL/GenBank/DDBJ whole genome shotgun (WGS) entry which is preliminary data.</text>
</comment>